<organism evidence="3 4">
    <name type="scientific">Actinoallomurus liliacearum</name>
    <dbReference type="NCBI Taxonomy" id="1080073"/>
    <lineage>
        <taxon>Bacteria</taxon>
        <taxon>Bacillati</taxon>
        <taxon>Actinomycetota</taxon>
        <taxon>Actinomycetes</taxon>
        <taxon>Streptosporangiales</taxon>
        <taxon>Thermomonosporaceae</taxon>
        <taxon>Actinoallomurus</taxon>
    </lineage>
</organism>
<evidence type="ECO:0000259" key="2">
    <source>
        <dbReference type="Pfam" id="PF04069"/>
    </source>
</evidence>
<dbReference type="Proteomes" id="UP001500212">
    <property type="component" value="Unassembled WGS sequence"/>
</dbReference>
<proteinExistence type="predicted"/>
<evidence type="ECO:0000256" key="1">
    <source>
        <dbReference type="SAM" id="SignalP"/>
    </source>
</evidence>
<gene>
    <name evidence="3" type="ORF">GCM10023195_43070</name>
</gene>
<feature type="domain" description="ABC-type glycine betaine transport system substrate-binding" evidence="2">
    <location>
        <begin position="46"/>
        <end position="308"/>
    </location>
</feature>
<dbReference type="Gene3D" id="3.40.190.10">
    <property type="entry name" value="Periplasmic binding protein-like II"/>
    <property type="match status" value="1"/>
</dbReference>
<name>A0ABP8TMF3_9ACTN</name>
<feature type="chain" id="PRO_5045282623" evidence="1">
    <location>
        <begin position="20"/>
        <end position="313"/>
    </location>
</feature>
<dbReference type="InterPro" id="IPR007210">
    <property type="entry name" value="ABC_Gly_betaine_transp_sub-bd"/>
</dbReference>
<keyword evidence="4" id="KW-1185">Reference proteome</keyword>
<dbReference type="PROSITE" id="PS51257">
    <property type="entry name" value="PROKAR_LIPOPROTEIN"/>
    <property type="match status" value="1"/>
</dbReference>
<dbReference type="RefSeq" id="WP_345357037.1">
    <property type="nucleotide sequence ID" value="NZ_BAABHJ010000012.1"/>
</dbReference>
<evidence type="ECO:0000313" key="3">
    <source>
        <dbReference type="EMBL" id="GAA4610486.1"/>
    </source>
</evidence>
<accession>A0ABP8TMF3</accession>
<evidence type="ECO:0000313" key="4">
    <source>
        <dbReference type="Proteomes" id="UP001500212"/>
    </source>
</evidence>
<keyword evidence="1" id="KW-0732">Signal</keyword>
<dbReference type="Gene3D" id="3.40.190.120">
    <property type="entry name" value="Osmoprotection protein (prox), domain 2"/>
    <property type="match status" value="1"/>
</dbReference>
<feature type="signal peptide" evidence="1">
    <location>
        <begin position="1"/>
        <end position="19"/>
    </location>
</feature>
<protein>
    <submittedName>
        <fullName evidence="3">ABC transporter substrate-binding protein</fullName>
    </submittedName>
</protein>
<dbReference type="EMBL" id="BAABHJ010000012">
    <property type="protein sequence ID" value="GAA4610486.1"/>
    <property type="molecule type" value="Genomic_DNA"/>
</dbReference>
<dbReference type="SUPFAM" id="SSF53850">
    <property type="entry name" value="Periplasmic binding protein-like II"/>
    <property type="match status" value="1"/>
</dbReference>
<reference evidence="4" key="1">
    <citation type="journal article" date="2019" name="Int. J. Syst. Evol. Microbiol.">
        <title>The Global Catalogue of Microorganisms (GCM) 10K type strain sequencing project: providing services to taxonomists for standard genome sequencing and annotation.</title>
        <authorList>
            <consortium name="The Broad Institute Genomics Platform"/>
            <consortium name="The Broad Institute Genome Sequencing Center for Infectious Disease"/>
            <person name="Wu L."/>
            <person name="Ma J."/>
        </authorList>
    </citation>
    <scope>NUCLEOTIDE SEQUENCE [LARGE SCALE GENOMIC DNA]</scope>
    <source>
        <strain evidence="4">JCM 17938</strain>
    </source>
</reference>
<sequence length="313" mass="32524">MIRIVRGAALGVTVALVLAACGGGSGGKSGGNPLDQKSGGSGGAGSVVVGSANFPESQLIGELYAQALEAKGVKVTKKFNIGSREIYFDQVKSGGITVMPEYNGALLTTSVDKASKAVTTDQVNSELKAKLPATLEVLDSSKAEDKDSVTVNSQTAAKYHLKSIADLKSVAGQLTIGGPSEFKTRQQGLVGLESKYGLKFKKFQPFDANAQTTLVKLLKSDSIQAADLFTTDPTITANKFVVLEDPQSVFSAQNVTPLVYKSGLNETGVAALNAVSAKLTTNDLLAMMTKVVSDKEDASTVAKDWLKQAGLGG</sequence>
<comment type="caution">
    <text evidence="3">The sequence shown here is derived from an EMBL/GenBank/DDBJ whole genome shotgun (WGS) entry which is preliminary data.</text>
</comment>
<dbReference type="Pfam" id="PF04069">
    <property type="entry name" value="OpuAC"/>
    <property type="match status" value="1"/>
</dbReference>
<dbReference type="CDD" id="cd13606">
    <property type="entry name" value="PBP2_ProX_like"/>
    <property type="match status" value="1"/>
</dbReference>